<dbReference type="AlphaFoldDB" id="A0A2K3N8D4"/>
<proteinExistence type="predicted"/>
<accession>A0A2K3N8D4</accession>
<organism evidence="1 2">
    <name type="scientific">Trifolium pratense</name>
    <name type="common">Red clover</name>
    <dbReference type="NCBI Taxonomy" id="57577"/>
    <lineage>
        <taxon>Eukaryota</taxon>
        <taxon>Viridiplantae</taxon>
        <taxon>Streptophyta</taxon>
        <taxon>Embryophyta</taxon>
        <taxon>Tracheophyta</taxon>
        <taxon>Spermatophyta</taxon>
        <taxon>Magnoliopsida</taxon>
        <taxon>eudicotyledons</taxon>
        <taxon>Gunneridae</taxon>
        <taxon>Pentapetalae</taxon>
        <taxon>rosids</taxon>
        <taxon>fabids</taxon>
        <taxon>Fabales</taxon>
        <taxon>Fabaceae</taxon>
        <taxon>Papilionoideae</taxon>
        <taxon>50 kb inversion clade</taxon>
        <taxon>NPAAA clade</taxon>
        <taxon>Hologalegina</taxon>
        <taxon>IRL clade</taxon>
        <taxon>Trifolieae</taxon>
        <taxon>Trifolium</taxon>
    </lineage>
</organism>
<gene>
    <name evidence="1" type="ORF">L195_g022528</name>
</gene>
<reference evidence="1 2" key="2">
    <citation type="journal article" date="2017" name="Front. Plant Sci.">
        <title>Gene Classification and Mining of Molecular Markers Useful in Red Clover (Trifolium pratense) Breeding.</title>
        <authorList>
            <person name="Istvanek J."/>
            <person name="Dluhosova J."/>
            <person name="Dluhos P."/>
            <person name="Patkova L."/>
            <person name="Nedelnik J."/>
            <person name="Repkova J."/>
        </authorList>
    </citation>
    <scope>NUCLEOTIDE SEQUENCE [LARGE SCALE GENOMIC DNA]</scope>
    <source>
        <strain evidence="2">cv. Tatra</strain>
        <tissue evidence="1">Young leaves</tissue>
    </source>
</reference>
<dbReference type="EMBL" id="ASHM01017565">
    <property type="protein sequence ID" value="PNX99264.1"/>
    <property type="molecule type" value="Genomic_DNA"/>
</dbReference>
<dbReference type="Proteomes" id="UP000236291">
    <property type="component" value="Unassembled WGS sequence"/>
</dbReference>
<sequence>MMLYKAVVEMQAEASSRISMCLPAIMSAARERDDGG</sequence>
<reference evidence="1 2" key="1">
    <citation type="journal article" date="2014" name="Am. J. Bot.">
        <title>Genome assembly and annotation for red clover (Trifolium pratense; Fabaceae).</title>
        <authorList>
            <person name="Istvanek J."/>
            <person name="Jaros M."/>
            <person name="Krenek A."/>
            <person name="Repkova J."/>
        </authorList>
    </citation>
    <scope>NUCLEOTIDE SEQUENCE [LARGE SCALE GENOMIC DNA]</scope>
    <source>
        <strain evidence="2">cv. Tatra</strain>
        <tissue evidence="1">Young leaves</tissue>
    </source>
</reference>
<comment type="caution">
    <text evidence="1">The sequence shown here is derived from an EMBL/GenBank/DDBJ whole genome shotgun (WGS) entry which is preliminary data.</text>
</comment>
<evidence type="ECO:0000313" key="1">
    <source>
        <dbReference type="EMBL" id="PNX99264.1"/>
    </source>
</evidence>
<protein>
    <submittedName>
        <fullName evidence="1">Uncharacterized protein</fullName>
    </submittedName>
</protein>
<name>A0A2K3N8D4_TRIPR</name>
<evidence type="ECO:0000313" key="2">
    <source>
        <dbReference type="Proteomes" id="UP000236291"/>
    </source>
</evidence>